<evidence type="ECO:0000313" key="2">
    <source>
        <dbReference type="EMBL" id="KAF2159705.1"/>
    </source>
</evidence>
<evidence type="ECO:0000313" key="3">
    <source>
        <dbReference type="Proteomes" id="UP000799537"/>
    </source>
</evidence>
<dbReference type="InterPro" id="IPR001753">
    <property type="entry name" value="Enoyl-CoA_hydra/iso"/>
</dbReference>
<protein>
    <recommendedName>
        <fullName evidence="4">Enoyl-CoA hydratase</fullName>
    </recommendedName>
</protein>
<dbReference type="OrthoDB" id="1696280at2759"/>
<dbReference type="SUPFAM" id="SSF52096">
    <property type="entry name" value="ClpP/crotonase"/>
    <property type="match status" value="1"/>
</dbReference>
<keyword evidence="1" id="KW-0843">Virulence</keyword>
<dbReference type="EMBL" id="ML993634">
    <property type="protein sequence ID" value="KAF2159705.1"/>
    <property type="molecule type" value="Genomic_DNA"/>
</dbReference>
<dbReference type="GO" id="GO:0006635">
    <property type="term" value="P:fatty acid beta-oxidation"/>
    <property type="evidence" value="ECO:0007669"/>
    <property type="project" value="TreeGrafter"/>
</dbReference>
<dbReference type="RefSeq" id="XP_033660594.1">
    <property type="nucleotide sequence ID" value="XM_033818941.1"/>
</dbReference>
<organism evidence="2 3">
    <name type="scientific">Zasmidium cellare ATCC 36951</name>
    <dbReference type="NCBI Taxonomy" id="1080233"/>
    <lineage>
        <taxon>Eukaryota</taxon>
        <taxon>Fungi</taxon>
        <taxon>Dikarya</taxon>
        <taxon>Ascomycota</taxon>
        <taxon>Pezizomycotina</taxon>
        <taxon>Dothideomycetes</taxon>
        <taxon>Dothideomycetidae</taxon>
        <taxon>Mycosphaerellales</taxon>
        <taxon>Mycosphaerellaceae</taxon>
        <taxon>Zasmidium</taxon>
    </lineage>
</organism>
<dbReference type="GO" id="GO:0004165">
    <property type="term" value="F:delta(3)-delta(2)-enoyl-CoA isomerase activity"/>
    <property type="evidence" value="ECO:0007669"/>
    <property type="project" value="TreeGrafter"/>
</dbReference>
<dbReference type="CDD" id="cd06558">
    <property type="entry name" value="crotonase-like"/>
    <property type="match status" value="1"/>
</dbReference>
<sequence length="289" mass="32637">MSSSSSSSPTTTGPALFTIPITRPKDMIGTTGTGTIVCTLPRPNIYLLTFTNPPDNRLVTPFCEAFILALDILEEKYERGVVVTTSGVGKFYSDGMDIDHARWTGGYMKGKLYKLWKRILVYSRPTVALINGHAFAGGFMTAMMHDYRVMNPHKGYLCLNEVELGAPLRPPMTAVFRMKLSGGVLRKLILEAYRFKALEALKEGLVDSLGGLDETLALIEDLDLVKKAQPGATGQSVLAELKEEMWRETVTLMEEGIEEDLRDERMREKWRREKEERRRRVEVWEKAKL</sequence>
<keyword evidence="3" id="KW-1185">Reference proteome</keyword>
<evidence type="ECO:0008006" key="4">
    <source>
        <dbReference type="Google" id="ProtNLM"/>
    </source>
</evidence>
<reference evidence="2" key="1">
    <citation type="journal article" date="2020" name="Stud. Mycol.">
        <title>101 Dothideomycetes genomes: a test case for predicting lifestyles and emergence of pathogens.</title>
        <authorList>
            <person name="Haridas S."/>
            <person name="Albert R."/>
            <person name="Binder M."/>
            <person name="Bloem J."/>
            <person name="Labutti K."/>
            <person name="Salamov A."/>
            <person name="Andreopoulos B."/>
            <person name="Baker S."/>
            <person name="Barry K."/>
            <person name="Bills G."/>
            <person name="Bluhm B."/>
            <person name="Cannon C."/>
            <person name="Castanera R."/>
            <person name="Culley D."/>
            <person name="Daum C."/>
            <person name="Ezra D."/>
            <person name="Gonzalez J."/>
            <person name="Henrissat B."/>
            <person name="Kuo A."/>
            <person name="Liang C."/>
            <person name="Lipzen A."/>
            <person name="Lutzoni F."/>
            <person name="Magnuson J."/>
            <person name="Mondo S."/>
            <person name="Nolan M."/>
            <person name="Ohm R."/>
            <person name="Pangilinan J."/>
            <person name="Park H.-J."/>
            <person name="Ramirez L."/>
            <person name="Alfaro M."/>
            <person name="Sun H."/>
            <person name="Tritt A."/>
            <person name="Yoshinaga Y."/>
            <person name="Zwiers L.-H."/>
            <person name="Turgeon B."/>
            <person name="Goodwin S."/>
            <person name="Spatafora J."/>
            <person name="Crous P."/>
            <person name="Grigoriev I."/>
        </authorList>
    </citation>
    <scope>NUCLEOTIDE SEQUENCE</scope>
    <source>
        <strain evidence="2">ATCC 36951</strain>
    </source>
</reference>
<accession>A0A6A6BYB8</accession>
<dbReference type="GeneID" id="54572213"/>
<dbReference type="PANTHER" id="PTHR11941">
    <property type="entry name" value="ENOYL-COA HYDRATASE-RELATED"/>
    <property type="match status" value="1"/>
</dbReference>
<evidence type="ECO:0000256" key="1">
    <source>
        <dbReference type="ARBA" id="ARBA00023026"/>
    </source>
</evidence>
<dbReference type="Pfam" id="PF00378">
    <property type="entry name" value="ECH_1"/>
    <property type="match status" value="1"/>
</dbReference>
<dbReference type="AlphaFoldDB" id="A0A6A6BYB8"/>
<dbReference type="Gene3D" id="3.90.226.10">
    <property type="entry name" value="2-enoyl-CoA Hydratase, Chain A, domain 1"/>
    <property type="match status" value="1"/>
</dbReference>
<dbReference type="Proteomes" id="UP000799537">
    <property type="component" value="Unassembled WGS sequence"/>
</dbReference>
<name>A0A6A6BYB8_ZASCE</name>
<dbReference type="PANTHER" id="PTHR11941:SF75">
    <property type="entry name" value="ENOYL-COA HYDRATASE_ISOMERASE FAMILY PROTEIN"/>
    <property type="match status" value="1"/>
</dbReference>
<dbReference type="InterPro" id="IPR029045">
    <property type="entry name" value="ClpP/crotonase-like_dom_sf"/>
</dbReference>
<gene>
    <name evidence="2" type="ORF">M409DRAFT_70881</name>
</gene>
<dbReference type="GO" id="GO:0005777">
    <property type="term" value="C:peroxisome"/>
    <property type="evidence" value="ECO:0007669"/>
    <property type="project" value="TreeGrafter"/>
</dbReference>
<proteinExistence type="predicted"/>